<dbReference type="OrthoDB" id="7595119at2"/>
<proteinExistence type="predicted"/>
<feature type="signal peptide" evidence="1">
    <location>
        <begin position="1"/>
        <end position="26"/>
    </location>
</feature>
<keyword evidence="1" id="KW-0732">Signal</keyword>
<evidence type="ECO:0000313" key="2">
    <source>
        <dbReference type="EMBL" id="TFI57841.1"/>
    </source>
</evidence>
<reference evidence="2 3" key="1">
    <citation type="submission" date="2019-03" db="EMBL/GenBank/DDBJ databases">
        <title>Genome sequence of Sphingomonas sp. 17J27-24.</title>
        <authorList>
            <person name="Kim M."/>
            <person name="Maeng S."/>
            <person name="Sathiyaraj S."/>
        </authorList>
    </citation>
    <scope>NUCLEOTIDE SEQUENCE [LARGE SCALE GENOMIC DNA]</scope>
    <source>
        <strain evidence="2 3">17J27-24</strain>
    </source>
</reference>
<keyword evidence="3" id="KW-1185">Reference proteome</keyword>
<dbReference type="EMBL" id="SPDV01000022">
    <property type="protein sequence ID" value="TFI57841.1"/>
    <property type="molecule type" value="Genomic_DNA"/>
</dbReference>
<comment type="caution">
    <text evidence="2">The sequence shown here is derived from an EMBL/GenBank/DDBJ whole genome shotgun (WGS) entry which is preliminary data.</text>
</comment>
<organism evidence="2 3">
    <name type="scientific">Sphingomonas parva</name>
    <dbReference type="NCBI Taxonomy" id="2555898"/>
    <lineage>
        <taxon>Bacteria</taxon>
        <taxon>Pseudomonadati</taxon>
        <taxon>Pseudomonadota</taxon>
        <taxon>Alphaproteobacteria</taxon>
        <taxon>Sphingomonadales</taxon>
        <taxon>Sphingomonadaceae</taxon>
        <taxon>Sphingomonas</taxon>
    </lineage>
</organism>
<feature type="chain" id="PRO_5021282000" description="DUF3617 family protein" evidence="1">
    <location>
        <begin position="27"/>
        <end position="136"/>
    </location>
</feature>
<sequence>MALGWISARGRALLLTGAVLAGPALAAASADIAALAGLERGRWEVRDLDSGETRPALCLGDPAQLIQLEHAGASCPSEVVASASGAATVQYSCSGRGFGHTHVRVETPRLIRIETQGLNNGRPFSRRFEAKRAGRC</sequence>
<evidence type="ECO:0008006" key="4">
    <source>
        <dbReference type="Google" id="ProtNLM"/>
    </source>
</evidence>
<protein>
    <recommendedName>
        <fullName evidence="4">DUF3617 family protein</fullName>
    </recommendedName>
</protein>
<accession>A0A4Y8ZP98</accession>
<dbReference type="Proteomes" id="UP000298213">
    <property type="component" value="Unassembled WGS sequence"/>
</dbReference>
<dbReference type="RefSeq" id="WP_135087333.1">
    <property type="nucleotide sequence ID" value="NZ_SPDV01000022.1"/>
</dbReference>
<gene>
    <name evidence="2" type="ORF">E2493_12665</name>
</gene>
<dbReference type="AlphaFoldDB" id="A0A4Y8ZP98"/>
<evidence type="ECO:0000256" key="1">
    <source>
        <dbReference type="SAM" id="SignalP"/>
    </source>
</evidence>
<evidence type="ECO:0000313" key="3">
    <source>
        <dbReference type="Proteomes" id="UP000298213"/>
    </source>
</evidence>
<name>A0A4Y8ZP98_9SPHN</name>